<feature type="transmembrane region" description="Helical" evidence="4">
    <location>
        <begin position="305"/>
        <end position="324"/>
    </location>
</feature>
<gene>
    <name evidence="5" type="ORF">GCM10009663_53180</name>
</gene>
<organism evidence="5 6">
    <name type="scientific">Kitasatospora arboriphila</name>
    <dbReference type="NCBI Taxonomy" id="258052"/>
    <lineage>
        <taxon>Bacteria</taxon>
        <taxon>Bacillati</taxon>
        <taxon>Actinomycetota</taxon>
        <taxon>Actinomycetes</taxon>
        <taxon>Kitasatosporales</taxon>
        <taxon>Streptomycetaceae</taxon>
        <taxon>Kitasatospora</taxon>
    </lineage>
</organism>
<keyword evidence="4" id="KW-1133">Transmembrane helix</keyword>
<evidence type="ECO:0008006" key="7">
    <source>
        <dbReference type="Google" id="ProtNLM"/>
    </source>
</evidence>
<dbReference type="Pfam" id="PF13641">
    <property type="entry name" value="Glyco_tranf_2_3"/>
    <property type="match status" value="1"/>
</dbReference>
<dbReference type="PANTHER" id="PTHR43630:SF1">
    <property type="entry name" value="POLY-BETA-1,6-N-ACETYL-D-GLUCOSAMINE SYNTHASE"/>
    <property type="match status" value="1"/>
</dbReference>
<feature type="transmembrane region" description="Helical" evidence="4">
    <location>
        <begin position="242"/>
        <end position="265"/>
    </location>
</feature>
<dbReference type="Proteomes" id="UP001499987">
    <property type="component" value="Unassembled WGS sequence"/>
</dbReference>
<keyword evidence="4" id="KW-0472">Membrane</keyword>
<dbReference type="PANTHER" id="PTHR43630">
    <property type="entry name" value="POLY-BETA-1,6-N-ACETYL-D-GLUCOSAMINE SYNTHASE"/>
    <property type="match status" value="1"/>
</dbReference>
<sequence>MTNSVTVLIPAHNEADFIAIAVESAFSQSVPPQKVLVIADSCTDGTARIAAECGAEVIEVGFASKPRSLNHALERVTTSHVALLDADGYFASRQVFDTCLRVMDEHGYGGVCLSVTPHSSTGLFQRSRAVEWASAHRISRIVETWHGWVAVLSGSAGLYRVDDLRAVGGWSADSLCEDVELALKMNRHGRPAGFVRGEFVAVRDPRGWREYWAQTHRWASGWAQAIDKHKGLFFRSWGFTKVFGAMMVDSALLAAGYVSLLYHLATGFTEFDAVRWFGSWFLVMAAVTLTTASLQLGVRRALACYPAYLLVGTLGTAFALWVMFREWVLGRHLVSWTGRQRRRTVVTPISDRRRRALGLLGSGAGWGTALLGAVRGDTGLAAAGIALAVAVPFAALPWRRIRRTLLLV</sequence>
<keyword evidence="6" id="KW-1185">Reference proteome</keyword>
<dbReference type="SUPFAM" id="SSF53448">
    <property type="entry name" value="Nucleotide-diphospho-sugar transferases"/>
    <property type="match status" value="1"/>
</dbReference>
<comment type="similarity">
    <text evidence="1">Belongs to the glycosyltransferase 2 family.</text>
</comment>
<comment type="caution">
    <text evidence="5">The sequence shown here is derived from an EMBL/GenBank/DDBJ whole genome shotgun (WGS) entry which is preliminary data.</text>
</comment>
<evidence type="ECO:0000313" key="6">
    <source>
        <dbReference type="Proteomes" id="UP001499987"/>
    </source>
</evidence>
<dbReference type="EMBL" id="BAAALD010000061">
    <property type="protein sequence ID" value="GAA1104251.1"/>
    <property type="molecule type" value="Genomic_DNA"/>
</dbReference>
<evidence type="ECO:0000256" key="3">
    <source>
        <dbReference type="ARBA" id="ARBA00022679"/>
    </source>
</evidence>
<feature type="transmembrane region" description="Helical" evidence="4">
    <location>
        <begin position="380"/>
        <end position="398"/>
    </location>
</feature>
<evidence type="ECO:0000256" key="1">
    <source>
        <dbReference type="ARBA" id="ARBA00006739"/>
    </source>
</evidence>
<accession>A0ABN1TV29</accession>
<protein>
    <recommendedName>
        <fullName evidence="7">Glycosyltransferase</fullName>
    </recommendedName>
</protein>
<reference evidence="5 6" key="1">
    <citation type="journal article" date="2019" name="Int. J. Syst. Evol. Microbiol.">
        <title>The Global Catalogue of Microorganisms (GCM) 10K type strain sequencing project: providing services to taxonomists for standard genome sequencing and annotation.</title>
        <authorList>
            <consortium name="The Broad Institute Genomics Platform"/>
            <consortium name="The Broad Institute Genome Sequencing Center for Infectious Disease"/>
            <person name="Wu L."/>
            <person name="Ma J."/>
        </authorList>
    </citation>
    <scope>NUCLEOTIDE SEQUENCE [LARGE SCALE GENOMIC DNA]</scope>
    <source>
        <strain evidence="5 6">JCM 13002</strain>
    </source>
</reference>
<keyword evidence="4" id="KW-0812">Transmembrane</keyword>
<keyword evidence="3" id="KW-0808">Transferase</keyword>
<dbReference type="CDD" id="cd06423">
    <property type="entry name" value="CESA_like"/>
    <property type="match status" value="1"/>
</dbReference>
<feature type="transmembrane region" description="Helical" evidence="4">
    <location>
        <begin position="277"/>
        <end position="298"/>
    </location>
</feature>
<dbReference type="Gene3D" id="3.90.550.10">
    <property type="entry name" value="Spore Coat Polysaccharide Biosynthesis Protein SpsA, Chain A"/>
    <property type="match status" value="1"/>
</dbReference>
<name>A0ABN1TV29_9ACTN</name>
<evidence type="ECO:0000313" key="5">
    <source>
        <dbReference type="EMBL" id="GAA1104251.1"/>
    </source>
</evidence>
<evidence type="ECO:0000256" key="4">
    <source>
        <dbReference type="SAM" id="Phobius"/>
    </source>
</evidence>
<keyword evidence="2" id="KW-0328">Glycosyltransferase</keyword>
<proteinExistence type="inferred from homology"/>
<dbReference type="InterPro" id="IPR029044">
    <property type="entry name" value="Nucleotide-diphossugar_trans"/>
</dbReference>
<evidence type="ECO:0000256" key="2">
    <source>
        <dbReference type="ARBA" id="ARBA00022676"/>
    </source>
</evidence>